<keyword evidence="2" id="KW-1185">Reference proteome</keyword>
<proteinExistence type="predicted"/>
<sequence>MKGVLIPAEISKLDPECSELLSSQDAYKNSKGNFDFFKYINAIYATKDTLSKEDQYYIDHSKIWTEIPEDFEQAALSYDFCNIDTIYKNIVSRFNPKHQGKSFQQFIDLFELAEIKGIVQSDKVQENCPSEFKNEEGNLDLYVAMHAIAKDHNRFFDYYHELKWALLQYDDLPNSCLEVYKERKSASEYMTSLLWTIYGCFGSSTIVSLLAREEYLAELLKITFLSSAESNFALGSSILKAILPSQHSPQTLGAIWTTLPDSESTSTDFFQSLLKRIGKMTYWYGFRDTKSKLFRCGYEAIVLLKEFMNIERWRGEILTTIMKSLNDACQNLKDGKALPMYQVGAIETLTILSKEIDIFGNDPIELAEAKLIDSRMTRCIIRAIDGDTVAIYSPATDETVSVNAESIAYLKTINNFNAMEMLCQDELQNIKDSAINLWFALIDSEFLRFNIKSERIVSFRTLYVHLENIIVNIITLILKNKDISDNEGADLLRSIMKHAKAETKVIGNKEKQLLIKQIVKTIAEKYIYDDFTDEEIMEMFSNASDKTKRLIEELTKENILTMIIAKCLDKGIKDKNGILEFAGKIEEPKSSLLFKLQPIKSWSLEAFDIAGYADIYQNLNGQFVIENNNFPTARKEIRTVPDLSVFRNTTKFVESLTILAQLEGIHYQNQLSYGLKLGEVDIGISTNSGLPSFEVNGSVVYPARLDEVLAVRIYLNPNGEIKIINDNTGETTDLQNITAFDGLQMGAYGLYMEAGTRASLLTFEVYNDKNTKSAPAKVDKPKDAETYKTIKVIQKSDNYDRLRLKLLGLTEDQITQALSSDRDLRSSLDYISQNFPNSFHNTLISLNQEVITELKLVKTIREVPNGFAVVPIYEDGKQKEFNIPNRMILCAKKEQVTTGNGYSSIALGTEVKYYTDLGNFDPEDQASDSLTHIWVKQVEIKNSCIKDIIFIKSSSMYNVKVPFGYKIIQDGDGNAINLGHNLWKKSVLFLAVKISDTALNCALTPFKKMNSSKMPLCGLLETAENTERKFKEAFSKLSLFKSSSATFISLWNPQSKPHTKNLL</sequence>
<protein>
    <submittedName>
        <fullName evidence="1">Uncharacterized protein</fullName>
    </submittedName>
</protein>
<evidence type="ECO:0000313" key="2">
    <source>
        <dbReference type="Proteomes" id="UP001162131"/>
    </source>
</evidence>
<dbReference type="EMBL" id="CAJZBQ010000050">
    <property type="protein sequence ID" value="CAG9330088.1"/>
    <property type="molecule type" value="Genomic_DNA"/>
</dbReference>
<dbReference type="Proteomes" id="UP001162131">
    <property type="component" value="Unassembled WGS sequence"/>
</dbReference>
<reference evidence="1" key="1">
    <citation type="submission" date="2021-09" db="EMBL/GenBank/DDBJ databases">
        <authorList>
            <consortium name="AG Swart"/>
            <person name="Singh M."/>
            <person name="Singh A."/>
            <person name="Seah K."/>
            <person name="Emmerich C."/>
        </authorList>
    </citation>
    <scope>NUCLEOTIDE SEQUENCE</scope>
    <source>
        <strain evidence="1">ATCC30299</strain>
    </source>
</reference>
<accession>A0AAU9K364</accession>
<gene>
    <name evidence="1" type="ORF">BSTOLATCC_MIC50197</name>
</gene>
<name>A0AAU9K364_9CILI</name>
<comment type="caution">
    <text evidence="1">The sequence shown here is derived from an EMBL/GenBank/DDBJ whole genome shotgun (WGS) entry which is preliminary data.</text>
</comment>
<organism evidence="1 2">
    <name type="scientific">Blepharisma stoltei</name>
    <dbReference type="NCBI Taxonomy" id="1481888"/>
    <lineage>
        <taxon>Eukaryota</taxon>
        <taxon>Sar</taxon>
        <taxon>Alveolata</taxon>
        <taxon>Ciliophora</taxon>
        <taxon>Postciliodesmatophora</taxon>
        <taxon>Heterotrichea</taxon>
        <taxon>Heterotrichida</taxon>
        <taxon>Blepharismidae</taxon>
        <taxon>Blepharisma</taxon>
    </lineage>
</organism>
<evidence type="ECO:0000313" key="1">
    <source>
        <dbReference type="EMBL" id="CAG9330088.1"/>
    </source>
</evidence>
<dbReference type="AlphaFoldDB" id="A0AAU9K364"/>